<dbReference type="GO" id="GO:0005886">
    <property type="term" value="C:plasma membrane"/>
    <property type="evidence" value="ECO:0007669"/>
    <property type="project" value="TreeGrafter"/>
</dbReference>
<gene>
    <name evidence="7" type="ORF">BN1804_02465</name>
    <name evidence="8" type="ORF">JFQ69_13410</name>
</gene>
<comment type="similarity">
    <text evidence="2">Belongs to the UPF0382 family.</text>
</comment>
<dbReference type="InterPro" id="IPR006696">
    <property type="entry name" value="DUF423"/>
</dbReference>
<comment type="subcellular location">
    <subcellularLocation>
        <location evidence="1">Membrane</location>
        <topology evidence="1">Multi-pass membrane protein</topology>
    </subcellularLocation>
</comment>
<dbReference type="Proteomes" id="UP000619976">
    <property type="component" value="Unassembled WGS sequence"/>
</dbReference>
<reference evidence="9" key="1">
    <citation type="submission" date="2015-06" db="EMBL/GenBank/DDBJ databases">
        <authorList>
            <person name="Urmite Genomes"/>
        </authorList>
    </citation>
    <scope>NUCLEOTIDE SEQUENCE [LARGE SCALE GENOMIC DNA]</scope>
    <source>
        <strain evidence="9">CSUR P1867</strain>
    </source>
</reference>
<reference evidence="8 10" key="3">
    <citation type="submission" date="2020-12" db="EMBL/GenBank/DDBJ databases">
        <title>Enhanced detection system for hospital associated transmission using whole genome sequencing surveillance.</title>
        <authorList>
            <person name="Harrison L.H."/>
            <person name="Van Tyne D."/>
            <person name="Marsh J.W."/>
            <person name="Griffith M.P."/>
            <person name="Snyder D.J."/>
            <person name="Cooper V.S."/>
            <person name="Mustapha M."/>
        </authorList>
    </citation>
    <scope>NUCLEOTIDE SEQUENCE [LARGE SCALE GENOMIC DNA]</scope>
    <source>
        <strain evidence="8 10">PR00195</strain>
    </source>
</reference>
<dbReference type="NCBIfam" id="NF008125">
    <property type="entry name" value="PRK10873.1"/>
    <property type="match status" value="1"/>
</dbReference>
<dbReference type="EMBL" id="JAEKCB010000006">
    <property type="protein sequence ID" value="MBJ2118652.1"/>
    <property type="molecule type" value="Genomic_DNA"/>
</dbReference>
<evidence type="ECO:0000256" key="6">
    <source>
        <dbReference type="SAM" id="Phobius"/>
    </source>
</evidence>
<keyword evidence="3 6" id="KW-0812">Transmembrane</keyword>
<accession>A0A0G4QCS1</accession>
<dbReference type="EMBL" id="CVRY01000005">
    <property type="protein sequence ID" value="CRL63404.1"/>
    <property type="molecule type" value="Genomic_DNA"/>
</dbReference>
<keyword evidence="10" id="KW-1185">Reference proteome</keyword>
<reference evidence="7" key="2">
    <citation type="submission" date="2015-06" db="EMBL/GenBank/DDBJ databases">
        <authorList>
            <person name="Urmite Genomes Urmite Genomes"/>
        </authorList>
    </citation>
    <scope>NUCLEOTIDE SEQUENCE [LARGE SCALE GENOMIC DNA]</scope>
    <source>
        <strain evidence="7">CSUR P1867</strain>
    </source>
</reference>
<protein>
    <submittedName>
        <fullName evidence="8">DUF423 domain-containing protein</fullName>
    </submittedName>
</protein>
<accession>A0A379EQF9</accession>
<organism evidence="7 9">
    <name type="scientific">Proteus penneri</name>
    <dbReference type="NCBI Taxonomy" id="102862"/>
    <lineage>
        <taxon>Bacteria</taxon>
        <taxon>Pseudomonadati</taxon>
        <taxon>Pseudomonadota</taxon>
        <taxon>Gammaproteobacteria</taxon>
        <taxon>Enterobacterales</taxon>
        <taxon>Morganellaceae</taxon>
        <taxon>Proteus</taxon>
    </lineage>
</organism>
<evidence type="ECO:0000256" key="3">
    <source>
        <dbReference type="ARBA" id="ARBA00022692"/>
    </source>
</evidence>
<dbReference type="Pfam" id="PF04241">
    <property type="entry name" value="DUF423"/>
    <property type="match status" value="1"/>
</dbReference>
<evidence type="ECO:0000313" key="10">
    <source>
        <dbReference type="Proteomes" id="UP000619976"/>
    </source>
</evidence>
<evidence type="ECO:0000313" key="9">
    <source>
        <dbReference type="Proteomes" id="UP000183920"/>
    </source>
</evidence>
<dbReference type="RefSeq" id="WP_036913817.1">
    <property type="nucleotide sequence ID" value="NZ_CAXOKJ010000017.1"/>
</dbReference>
<evidence type="ECO:0000256" key="2">
    <source>
        <dbReference type="ARBA" id="ARBA00009694"/>
    </source>
</evidence>
<keyword evidence="5 6" id="KW-0472">Membrane</keyword>
<feature type="transmembrane region" description="Helical" evidence="6">
    <location>
        <begin position="45"/>
        <end position="61"/>
    </location>
</feature>
<name>A0A0G4QCS1_9GAMM</name>
<evidence type="ECO:0000313" key="7">
    <source>
        <dbReference type="EMBL" id="CRL63404.1"/>
    </source>
</evidence>
<dbReference type="Proteomes" id="UP000183920">
    <property type="component" value="Unassembled WGS sequence"/>
</dbReference>
<dbReference type="AlphaFoldDB" id="A0A0G4QCS1"/>
<feature type="transmembrane region" description="Helical" evidence="6">
    <location>
        <begin position="100"/>
        <end position="121"/>
    </location>
</feature>
<sequence length="131" mass="14871">MNSRTLLMFSAISGFFYVAFGAFATHKLAPHLSPQHWEYIQLAMRYQIVHTLLLVGIAAMLMRKTILWFYWAGIFFGVGILLFSGSLYCMALTQVRLLSYFTPIGGFSFLIGWALIFIGALRLRAPASRHE</sequence>
<evidence type="ECO:0000256" key="1">
    <source>
        <dbReference type="ARBA" id="ARBA00004141"/>
    </source>
</evidence>
<keyword evidence="4 6" id="KW-1133">Transmembrane helix</keyword>
<feature type="transmembrane region" description="Helical" evidence="6">
    <location>
        <begin position="68"/>
        <end position="88"/>
    </location>
</feature>
<dbReference type="PANTHER" id="PTHR43461:SF1">
    <property type="entry name" value="TRANSMEMBRANE PROTEIN 256"/>
    <property type="match status" value="1"/>
</dbReference>
<evidence type="ECO:0000256" key="5">
    <source>
        <dbReference type="ARBA" id="ARBA00023136"/>
    </source>
</evidence>
<evidence type="ECO:0000256" key="4">
    <source>
        <dbReference type="ARBA" id="ARBA00022989"/>
    </source>
</evidence>
<proteinExistence type="inferred from homology"/>
<dbReference type="PANTHER" id="PTHR43461">
    <property type="entry name" value="TRANSMEMBRANE PROTEIN 256"/>
    <property type="match status" value="1"/>
</dbReference>
<dbReference type="GeneID" id="83613272"/>
<evidence type="ECO:0000313" key="8">
    <source>
        <dbReference type="EMBL" id="MBJ2118652.1"/>
    </source>
</evidence>